<evidence type="ECO:0000256" key="2">
    <source>
        <dbReference type="ARBA" id="ARBA00022490"/>
    </source>
</evidence>
<feature type="compositionally biased region" description="Polar residues" evidence="4">
    <location>
        <begin position="758"/>
        <end position="771"/>
    </location>
</feature>
<dbReference type="PROSITE" id="PS50010">
    <property type="entry name" value="DH_2"/>
    <property type="match status" value="1"/>
</dbReference>
<keyword evidence="7" id="KW-1185">Reference proteome</keyword>
<dbReference type="PANTHER" id="PTHR45872">
    <property type="entry name" value="RHO GUANINE NUCLEOTIDE EXCHANGE FACTOR 2, ISOFORM D"/>
    <property type="match status" value="1"/>
</dbReference>
<evidence type="ECO:0000313" key="7">
    <source>
        <dbReference type="Proteomes" id="UP000299102"/>
    </source>
</evidence>
<dbReference type="SUPFAM" id="SSF48065">
    <property type="entry name" value="DBL homology domain (DH-domain)"/>
    <property type="match status" value="1"/>
</dbReference>
<dbReference type="Gene3D" id="1.20.900.10">
    <property type="entry name" value="Dbl homology (DH) domain"/>
    <property type="match status" value="1"/>
</dbReference>
<evidence type="ECO:0000256" key="1">
    <source>
        <dbReference type="ARBA" id="ARBA00004496"/>
    </source>
</evidence>
<dbReference type="InterPro" id="IPR035899">
    <property type="entry name" value="DBL_dom_sf"/>
</dbReference>
<dbReference type="Pfam" id="PF00621">
    <property type="entry name" value="RhoGEF"/>
    <property type="match status" value="1"/>
</dbReference>
<dbReference type="OrthoDB" id="2272012at2759"/>
<feature type="compositionally biased region" description="Low complexity" evidence="4">
    <location>
        <begin position="31"/>
        <end position="44"/>
    </location>
</feature>
<feature type="compositionally biased region" description="Pro residues" evidence="4">
    <location>
        <begin position="519"/>
        <end position="541"/>
    </location>
</feature>
<evidence type="ECO:0000256" key="3">
    <source>
        <dbReference type="ARBA" id="ARBA00022553"/>
    </source>
</evidence>
<dbReference type="Gene3D" id="2.30.29.30">
    <property type="entry name" value="Pleckstrin-homology domain (PH domain)/Phosphotyrosine-binding domain (PTB)"/>
    <property type="match status" value="1"/>
</dbReference>
<gene>
    <name evidence="6" type="primary">Arhgef12</name>
    <name evidence="6" type="ORF">EVAR_62468_1</name>
</gene>
<dbReference type="GO" id="GO:0001664">
    <property type="term" value="F:G protein-coupled receptor binding"/>
    <property type="evidence" value="ECO:0007669"/>
    <property type="project" value="TreeGrafter"/>
</dbReference>
<feature type="region of interest" description="Disordered" evidence="4">
    <location>
        <begin position="1"/>
        <end position="55"/>
    </location>
</feature>
<evidence type="ECO:0000313" key="6">
    <source>
        <dbReference type="EMBL" id="GBP87961.1"/>
    </source>
</evidence>
<dbReference type="AlphaFoldDB" id="A0A4C1ZGJ7"/>
<keyword evidence="3" id="KW-0597">Phosphoprotein</keyword>
<feature type="compositionally biased region" description="Basic residues" evidence="4">
    <location>
        <begin position="1"/>
        <end position="12"/>
    </location>
</feature>
<dbReference type="PANTHER" id="PTHR45872:SF2">
    <property type="entry name" value="RHO GUANINE NUCLEOTIDE EXCHANGE FACTOR 2, ISOFORM D"/>
    <property type="match status" value="1"/>
</dbReference>
<dbReference type="GO" id="GO:0005737">
    <property type="term" value="C:cytoplasm"/>
    <property type="evidence" value="ECO:0007669"/>
    <property type="project" value="UniProtKB-SubCell"/>
</dbReference>
<dbReference type="SUPFAM" id="SSF50729">
    <property type="entry name" value="PH domain-like"/>
    <property type="match status" value="1"/>
</dbReference>
<keyword evidence="2" id="KW-0963">Cytoplasm</keyword>
<dbReference type="CDD" id="cd00160">
    <property type="entry name" value="RhoGEF"/>
    <property type="match status" value="1"/>
</dbReference>
<feature type="region of interest" description="Disordered" evidence="4">
    <location>
        <begin position="736"/>
        <end position="794"/>
    </location>
</feature>
<feature type="compositionally biased region" description="Basic and acidic residues" evidence="4">
    <location>
        <begin position="502"/>
        <end position="513"/>
    </location>
</feature>
<proteinExistence type="predicted"/>
<comment type="subcellular location">
    <subcellularLocation>
        <location evidence="1">Cytoplasm</location>
    </subcellularLocation>
</comment>
<dbReference type="GO" id="GO:0007186">
    <property type="term" value="P:G protein-coupled receptor signaling pathway"/>
    <property type="evidence" value="ECO:0007669"/>
    <property type="project" value="TreeGrafter"/>
</dbReference>
<feature type="compositionally biased region" description="Polar residues" evidence="4">
    <location>
        <begin position="481"/>
        <end position="491"/>
    </location>
</feature>
<organism evidence="6 7">
    <name type="scientific">Eumeta variegata</name>
    <name type="common">Bagworm moth</name>
    <name type="synonym">Eumeta japonica</name>
    <dbReference type="NCBI Taxonomy" id="151549"/>
    <lineage>
        <taxon>Eukaryota</taxon>
        <taxon>Metazoa</taxon>
        <taxon>Ecdysozoa</taxon>
        <taxon>Arthropoda</taxon>
        <taxon>Hexapoda</taxon>
        <taxon>Insecta</taxon>
        <taxon>Pterygota</taxon>
        <taxon>Neoptera</taxon>
        <taxon>Endopterygota</taxon>
        <taxon>Lepidoptera</taxon>
        <taxon>Glossata</taxon>
        <taxon>Ditrysia</taxon>
        <taxon>Tineoidea</taxon>
        <taxon>Psychidae</taxon>
        <taxon>Oiketicinae</taxon>
        <taxon>Eumeta</taxon>
    </lineage>
</organism>
<evidence type="ECO:0000256" key="4">
    <source>
        <dbReference type="SAM" id="MobiDB-lite"/>
    </source>
</evidence>
<feature type="compositionally biased region" description="Low complexity" evidence="4">
    <location>
        <begin position="736"/>
        <end position="749"/>
    </location>
</feature>
<name>A0A4C1ZGJ7_EUMVA</name>
<sequence length="936" mass="100994">MDTGKTTRRRRGSSTTYGLPDLEAGAGGAAPSGSSSSSSLSSRSNESNTAAPSHQGAASRLYAVSVISRRSSRCVLELQPAWQSEWSEEEEPLAAAWADTVPAHVFDALDLSPRHRKRQEVIHELIVSEGSHVRWLRVLGCVFLRPLERGEHAHLLTPDELRALFPNLPQVLERHMRLYTSLKQLRVGPSAEHAVRLRPLADVVLQTLGEPGYAVCVSRFCRGQRMALEALRERRRKNKELHQFLAAREQDPLCGRLQLRDLIACVWQRLTKYQLLLENILRTVMDEDEDSEEDVARMRLALDTAKEVLHSVDTAIRTAENDHRLRTIQNKLEVRVGSSGGGEFEELRRFELTRHSLRMEGDLMIRTDTNKRVPVLALMLEDCLVLLQREGDRFLLKPIPQPSQSGLLSPIVRWSTVLFRPNAAVRNAFFLMNLNGVQMHELSANTPAEYSMWCKYIQEAPLADARTGSHHAPVRAHDDNSSVSVTRNPSDASERSGSVPRESADAPPAERPESAAADAPPPAPASPAPPAEPTAPAPPTPEVEKKQIPRRPTVGRISTHGPELTAPLEPSAALTVHPPAAHARAHTASLALTSQERLRRLDAAVGRALRAKSQLVGELLAVPSDARAASAVAELAVADALGQLDVNREMRLTAADGFEETEGADSDNEAPDVHQLLLAAQAQGTALRYTGCANYLTMALTRALSVSEADVVSARGGARGVCDSCARRRTLRRSSTLNADDVAASSFPPATTPPVPSQKSTTITEAVNTSVEVPPQTPQADAELNGSTLSSTSPASAWTVLPAEDEHDPGAELSYDTLPELGHDDLALGSDDGDDTAAEPVLGCGSLGDVGEGGGAAVLASRLVGAACGLQATLGRLLAALPALDAHARVARANLAHERDANDALRARLLHERASRDSSEPPDADGDMQVRLYLFS</sequence>
<accession>A0A4C1ZGJ7</accession>
<dbReference type="STRING" id="151549.A0A4C1ZGJ7"/>
<reference evidence="6 7" key="1">
    <citation type="journal article" date="2019" name="Commun. Biol.">
        <title>The bagworm genome reveals a unique fibroin gene that provides high tensile strength.</title>
        <authorList>
            <person name="Kono N."/>
            <person name="Nakamura H."/>
            <person name="Ohtoshi R."/>
            <person name="Tomita M."/>
            <person name="Numata K."/>
            <person name="Arakawa K."/>
        </authorList>
    </citation>
    <scope>NUCLEOTIDE SEQUENCE [LARGE SCALE GENOMIC DNA]</scope>
</reference>
<dbReference type="SMART" id="SM00325">
    <property type="entry name" value="RhoGEF"/>
    <property type="match status" value="1"/>
</dbReference>
<evidence type="ECO:0000259" key="5">
    <source>
        <dbReference type="PROSITE" id="PS50010"/>
    </source>
</evidence>
<dbReference type="InterPro" id="IPR011993">
    <property type="entry name" value="PH-like_dom_sf"/>
</dbReference>
<feature type="domain" description="DH" evidence="5">
    <location>
        <begin position="117"/>
        <end position="315"/>
    </location>
</feature>
<dbReference type="EMBL" id="BGZK01001898">
    <property type="protein sequence ID" value="GBP87961.1"/>
    <property type="molecule type" value="Genomic_DNA"/>
</dbReference>
<dbReference type="Pfam" id="PF17838">
    <property type="entry name" value="PH_16"/>
    <property type="match status" value="1"/>
</dbReference>
<dbReference type="InterPro" id="IPR041020">
    <property type="entry name" value="PH_16"/>
</dbReference>
<feature type="region of interest" description="Disordered" evidence="4">
    <location>
        <begin position="467"/>
        <end position="566"/>
    </location>
</feature>
<dbReference type="InterPro" id="IPR000219">
    <property type="entry name" value="DH_dom"/>
</dbReference>
<comment type="caution">
    <text evidence="6">The sequence shown here is derived from an EMBL/GenBank/DDBJ whole genome shotgun (WGS) entry which is preliminary data.</text>
</comment>
<dbReference type="Proteomes" id="UP000299102">
    <property type="component" value="Unassembled WGS sequence"/>
</dbReference>
<feature type="compositionally biased region" description="Polar residues" evidence="4">
    <location>
        <begin position="785"/>
        <end position="794"/>
    </location>
</feature>
<dbReference type="GO" id="GO:0005085">
    <property type="term" value="F:guanyl-nucleotide exchange factor activity"/>
    <property type="evidence" value="ECO:0007669"/>
    <property type="project" value="InterPro"/>
</dbReference>
<protein>
    <submittedName>
        <fullName evidence="6">Rho guanine nucleotide exchange factor 12</fullName>
    </submittedName>
</protein>